<protein>
    <submittedName>
        <fullName evidence="10">Type II secretion system protein F</fullName>
    </submittedName>
</protein>
<feature type="domain" description="Type II secretion system protein GspF" evidence="9">
    <location>
        <begin position="154"/>
        <end position="276"/>
    </location>
</feature>
<dbReference type="InterPro" id="IPR018076">
    <property type="entry name" value="T2SS_GspF_dom"/>
</dbReference>
<dbReference type="AlphaFoldDB" id="A0A1V5M9Y7"/>
<feature type="transmembrane region" description="Helical" evidence="8">
    <location>
        <begin position="105"/>
        <end position="123"/>
    </location>
</feature>
<keyword evidence="3" id="KW-1003">Cell membrane</keyword>
<evidence type="ECO:0000256" key="3">
    <source>
        <dbReference type="ARBA" id="ARBA00022475"/>
    </source>
</evidence>
<reference evidence="10" key="1">
    <citation type="submission" date="2017-02" db="EMBL/GenBank/DDBJ databases">
        <title>Delving into the versatile metabolic prowess of the omnipresent phylum Bacteroidetes.</title>
        <authorList>
            <person name="Nobu M.K."/>
            <person name="Mei R."/>
            <person name="Narihiro T."/>
            <person name="Kuroda K."/>
            <person name="Liu W.-T."/>
        </authorList>
    </citation>
    <scope>NUCLEOTIDE SEQUENCE</scope>
    <source>
        <strain evidence="10">ADurb.Bin417</strain>
    </source>
</reference>
<dbReference type="Pfam" id="PF00482">
    <property type="entry name" value="T2SSF"/>
    <property type="match status" value="2"/>
</dbReference>
<sequence>MAKHPKSFPRIYVAMVRAGETSGALDTVLNRLASFAESDLKLRGRIKAAMAYPSVILVVAIGIVAFIMLKIVPVFVAMFADFEAGDLPAMTRALIFLSTFLTNRAWLGILILVAMGVTYRVLYQIPKTRYMIDQIKIKLPVFGPLIYKTIIARFARTMATLISSGVPILTSFKIVEDTVANKVISGAIVKIHDEVREGAGITNPMIKSRAFPPMLTNMVGVGEETGALDSMLDKVADTYDEEIERTVEALSSMIEPLLIVFMGGIVGFIVIALFLPLIKIAMSMGS</sequence>
<evidence type="ECO:0000256" key="4">
    <source>
        <dbReference type="ARBA" id="ARBA00022519"/>
    </source>
</evidence>
<dbReference type="Gene3D" id="1.20.81.30">
    <property type="entry name" value="Type II secretion system (T2SS), domain F"/>
    <property type="match status" value="2"/>
</dbReference>
<keyword evidence="6 8" id="KW-1133">Transmembrane helix</keyword>
<dbReference type="PANTHER" id="PTHR30012:SF0">
    <property type="entry name" value="TYPE II SECRETION SYSTEM PROTEIN F-RELATED"/>
    <property type="match status" value="1"/>
</dbReference>
<dbReference type="Proteomes" id="UP000485484">
    <property type="component" value="Unassembled WGS sequence"/>
</dbReference>
<evidence type="ECO:0000256" key="8">
    <source>
        <dbReference type="SAM" id="Phobius"/>
    </source>
</evidence>
<dbReference type="FunFam" id="1.20.81.30:FF:000001">
    <property type="entry name" value="Type II secretion system protein F"/>
    <property type="match status" value="1"/>
</dbReference>
<comment type="similarity">
    <text evidence="2">Belongs to the GSP F family.</text>
</comment>
<evidence type="ECO:0000313" key="10">
    <source>
        <dbReference type="EMBL" id="OPZ90044.1"/>
    </source>
</evidence>
<evidence type="ECO:0000256" key="7">
    <source>
        <dbReference type="ARBA" id="ARBA00023136"/>
    </source>
</evidence>
<evidence type="ECO:0000256" key="2">
    <source>
        <dbReference type="ARBA" id="ARBA00005745"/>
    </source>
</evidence>
<gene>
    <name evidence="10" type="primary">epsF_3</name>
    <name evidence="10" type="ORF">BWY73_01394</name>
</gene>
<dbReference type="InterPro" id="IPR003004">
    <property type="entry name" value="GspF/PilC"/>
</dbReference>
<feature type="domain" description="Type II secretion system protein GspF" evidence="9">
    <location>
        <begin position="1"/>
        <end position="73"/>
    </location>
</feature>
<evidence type="ECO:0000259" key="9">
    <source>
        <dbReference type="Pfam" id="PF00482"/>
    </source>
</evidence>
<comment type="caution">
    <text evidence="10">The sequence shown here is derived from an EMBL/GenBank/DDBJ whole genome shotgun (WGS) entry which is preliminary data.</text>
</comment>
<evidence type="ECO:0000256" key="1">
    <source>
        <dbReference type="ARBA" id="ARBA00004429"/>
    </source>
</evidence>
<dbReference type="InterPro" id="IPR042094">
    <property type="entry name" value="T2SS_GspF_sf"/>
</dbReference>
<comment type="subcellular location">
    <subcellularLocation>
        <location evidence="1">Cell inner membrane</location>
        <topology evidence="1">Multi-pass membrane protein</topology>
    </subcellularLocation>
</comment>
<proteinExistence type="inferred from homology"/>
<accession>A0A1V5M9Y7</accession>
<dbReference type="GO" id="GO:0005886">
    <property type="term" value="C:plasma membrane"/>
    <property type="evidence" value="ECO:0007669"/>
    <property type="project" value="UniProtKB-SubCell"/>
</dbReference>
<name>A0A1V5M9Y7_UNCT6</name>
<feature type="transmembrane region" description="Helical" evidence="8">
    <location>
        <begin position="257"/>
        <end position="278"/>
    </location>
</feature>
<keyword evidence="7 8" id="KW-0472">Membrane</keyword>
<evidence type="ECO:0000256" key="6">
    <source>
        <dbReference type="ARBA" id="ARBA00022989"/>
    </source>
</evidence>
<organism evidence="10">
    <name type="scientific">candidate division TA06 bacterium ADurb.Bin417</name>
    <dbReference type="NCBI Taxonomy" id="1852828"/>
    <lineage>
        <taxon>Bacteria</taxon>
        <taxon>Bacteria division TA06</taxon>
    </lineage>
</organism>
<feature type="transmembrane region" description="Helical" evidence="8">
    <location>
        <begin position="51"/>
        <end position="80"/>
    </location>
</feature>
<dbReference type="PRINTS" id="PR00812">
    <property type="entry name" value="BCTERIALGSPF"/>
</dbReference>
<dbReference type="EMBL" id="MWAK01000300">
    <property type="protein sequence ID" value="OPZ90044.1"/>
    <property type="molecule type" value="Genomic_DNA"/>
</dbReference>
<evidence type="ECO:0000256" key="5">
    <source>
        <dbReference type="ARBA" id="ARBA00022692"/>
    </source>
</evidence>
<keyword evidence="5 8" id="KW-0812">Transmembrane</keyword>
<dbReference type="PANTHER" id="PTHR30012">
    <property type="entry name" value="GENERAL SECRETION PATHWAY PROTEIN"/>
    <property type="match status" value="1"/>
</dbReference>
<keyword evidence="4" id="KW-0997">Cell inner membrane</keyword>